<dbReference type="Pfam" id="PF08205">
    <property type="entry name" value="C2-set_2"/>
    <property type="match status" value="1"/>
</dbReference>
<dbReference type="Proteomes" id="UP001445076">
    <property type="component" value="Unassembled WGS sequence"/>
</dbReference>
<dbReference type="PROSITE" id="PS50835">
    <property type="entry name" value="IG_LIKE"/>
    <property type="match status" value="2"/>
</dbReference>
<dbReference type="InterPro" id="IPR036179">
    <property type="entry name" value="Ig-like_dom_sf"/>
</dbReference>
<name>A0AAW0W6T7_CHEQU</name>
<dbReference type="EMBL" id="JARKIK010000085">
    <property type="protein sequence ID" value="KAK8724400.1"/>
    <property type="molecule type" value="Genomic_DNA"/>
</dbReference>
<sequence>GSPVASVVWVQGGRPVDHNSTVQENVVFNSLEVPASCTDLFLPFTCRASNNEVTTPATATYSRNVTCGPVSVRVEASETPLVEGREAEVTCTATGTNPPARIIWYQQGRTVEED</sequence>
<dbReference type="InterPro" id="IPR007110">
    <property type="entry name" value="Ig-like_dom"/>
</dbReference>
<dbReference type="InterPro" id="IPR013783">
    <property type="entry name" value="Ig-like_fold"/>
</dbReference>
<feature type="domain" description="Ig-like" evidence="2">
    <location>
        <begin position="69"/>
        <end position="114"/>
    </location>
</feature>
<proteinExistence type="predicted"/>
<accession>A0AAW0W6T7</accession>
<keyword evidence="4" id="KW-1185">Reference proteome</keyword>
<evidence type="ECO:0000259" key="2">
    <source>
        <dbReference type="PROSITE" id="PS50835"/>
    </source>
</evidence>
<reference evidence="3 4" key="1">
    <citation type="journal article" date="2024" name="BMC Genomics">
        <title>Genome assembly of redclaw crayfish (Cherax quadricarinatus) provides insights into its immune adaptation and hypoxia tolerance.</title>
        <authorList>
            <person name="Liu Z."/>
            <person name="Zheng J."/>
            <person name="Li H."/>
            <person name="Fang K."/>
            <person name="Wang S."/>
            <person name="He J."/>
            <person name="Zhou D."/>
            <person name="Weng S."/>
            <person name="Chi M."/>
            <person name="Gu Z."/>
            <person name="He J."/>
            <person name="Li F."/>
            <person name="Wang M."/>
        </authorList>
    </citation>
    <scope>NUCLEOTIDE SEQUENCE [LARGE SCALE GENOMIC DNA]</scope>
    <source>
        <strain evidence="3">ZL_2023a</strain>
    </source>
</reference>
<dbReference type="InterPro" id="IPR013162">
    <property type="entry name" value="CD80_C2-set"/>
</dbReference>
<comment type="caution">
    <text evidence="3">The sequence shown here is derived from an EMBL/GenBank/DDBJ whole genome shotgun (WGS) entry which is preliminary data.</text>
</comment>
<feature type="domain" description="Ig-like" evidence="2">
    <location>
        <begin position="1"/>
        <end position="62"/>
    </location>
</feature>
<feature type="non-terminal residue" evidence="3">
    <location>
        <position position="114"/>
    </location>
</feature>
<dbReference type="AlphaFoldDB" id="A0AAW0W6T7"/>
<dbReference type="Gene3D" id="2.60.40.10">
    <property type="entry name" value="Immunoglobulins"/>
    <property type="match status" value="2"/>
</dbReference>
<dbReference type="SUPFAM" id="SSF48726">
    <property type="entry name" value="Immunoglobulin"/>
    <property type="match status" value="1"/>
</dbReference>
<dbReference type="PANTHER" id="PTHR23278">
    <property type="entry name" value="SIDESTEP PROTEIN"/>
    <property type="match status" value="1"/>
</dbReference>
<gene>
    <name evidence="3" type="ORF">OTU49_011048</name>
</gene>
<evidence type="ECO:0000313" key="3">
    <source>
        <dbReference type="EMBL" id="KAK8724400.1"/>
    </source>
</evidence>
<protein>
    <recommendedName>
        <fullName evidence="2">Ig-like domain-containing protein</fullName>
    </recommendedName>
</protein>
<evidence type="ECO:0000256" key="1">
    <source>
        <dbReference type="ARBA" id="ARBA00023157"/>
    </source>
</evidence>
<keyword evidence="1" id="KW-1015">Disulfide bond</keyword>
<dbReference type="PANTHER" id="PTHR23278:SF19">
    <property type="entry name" value="OBSCURIN"/>
    <property type="match status" value="1"/>
</dbReference>
<organism evidence="3 4">
    <name type="scientific">Cherax quadricarinatus</name>
    <name type="common">Australian red claw crayfish</name>
    <dbReference type="NCBI Taxonomy" id="27406"/>
    <lineage>
        <taxon>Eukaryota</taxon>
        <taxon>Metazoa</taxon>
        <taxon>Ecdysozoa</taxon>
        <taxon>Arthropoda</taxon>
        <taxon>Crustacea</taxon>
        <taxon>Multicrustacea</taxon>
        <taxon>Malacostraca</taxon>
        <taxon>Eumalacostraca</taxon>
        <taxon>Eucarida</taxon>
        <taxon>Decapoda</taxon>
        <taxon>Pleocyemata</taxon>
        <taxon>Astacidea</taxon>
        <taxon>Parastacoidea</taxon>
        <taxon>Parastacidae</taxon>
        <taxon>Cherax</taxon>
    </lineage>
</organism>
<feature type="non-terminal residue" evidence="3">
    <location>
        <position position="1"/>
    </location>
</feature>
<evidence type="ECO:0000313" key="4">
    <source>
        <dbReference type="Proteomes" id="UP001445076"/>
    </source>
</evidence>